<evidence type="ECO:0000313" key="13">
    <source>
        <dbReference type="Proteomes" id="UP000248606"/>
    </source>
</evidence>
<keyword evidence="4" id="KW-0547">Nucleotide-binding</keyword>
<evidence type="ECO:0000259" key="11">
    <source>
        <dbReference type="Pfam" id="PF02463"/>
    </source>
</evidence>
<protein>
    <recommendedName>
        <fullName evidence="3 9">DNA repair protein RecN</fullName>
    </recommendedName>
    <alternativeName>
        <fullName evidence="8 9">Recombination protein N</fullName>
    </alternativeName>
</protein>
<dbReference type="FunFam" id="3.40.50.300:FF:000356">
    <property type="entry name" value="DNA repair protein RecN"/>
    <property type="match status" value="1"/>
</dbReference>
<dbReference type="Gene3D" id="3.40.50.300">
    <property type="entry name" value="P-loop containing nucleotide triphosphate hydrolases"/>
    <property type="match status" value="2"/>
</dbReference>
<organism evidence="12 13">
    <name type="scientific">Lawsonella clevelandensis</name>
    <dbReference type="NCBI Taxonomy" id="1528099"/>
    <lineage>
        <taxon>Bacteria</taxon>
        <taxon>Bacillati</taxon>
        <taxon>Actinomycetota</taxon>
        <taxon>Actinomycetes</taxon>
        <taxon>Mycobacteriales</taxon>
        <taxon>Lawsonellaceae</taxon>
        <taxon>Lawsonella</taxon>
    </lineage>
</organism>
<evidence type="ECO:0000256" key="1">
    <source>
        <dbReference type="ARBA" id="ARBA00003618"/>
    </source>
</evidence>
<gene>
    <name evidence="12" type="primary">recN</name>
    <name evidence="12" type="ORF">DI579_02335</name>
</gene>
<evidence type="ECO:0000256" key="7">
    <source>
        <dbReference type="ARBA" id="ARBA00023204"/>
    </source>
</evidence>
<dbReference type="AlphaFoldDB" id="A0A2W5KLB8"/>
<dbReference type="GO" id="GO:0005524">
    <property type="term" value="F:ATP binding"/>
    <property type="evidence" value="ECO:0007669"/>
    <property type="project" value="UniProtKB-KW"/>
</dbReference>
<feature type="coiled-coil region" evidence="10">
    <location>
        <begin position="355"/>
        <end position="389"/>
    </location>
</feature>
<dbReference type="PANTHER" id="PTHR11059">
    <property type="entry name" value="DNA REPAIR PROTEIN RECN"/>
    <property type="match status" value="1"/>
</dbReference>
<dbReference type="PIRSF" id="PIRSF003128">
    <property type="entry name" value="RecN"/>
    <property type="match status" value="1"/>
</dbReference>
<proteinExistence type="inferred from homology"/>
<sequence>MLSELRITNLGVIAEADLELHPGFTVVTGETGAGKTMVVSSLQLLTGQRADSSQVRNTADEDISEARVEGRFYVDGLPDELAHQTSELLAGCGAETDDDESIIALRTIRSDGRSRAHLGGRSVPAGILAEFSRPLLTIHGQHDQLRLLSSAQQREALDQYGGDEISELYTVYRKLWEQWKVCSRELRERQSQGRERAREVAQLRESVAEINQVNLSSGEDRQLQEEIRRLMDVDELRDIASRAYFLVSGDVSFLSGDGLSSLPDHSSPAAISSLGESRDVLHGSSDAVLEESAEQLDEVLSILEELSSGLHSYLEALDADPVVLEEKLARQASIKNIIRKYGVDADDVLRWKNDAEKRIAELDTSETTLDQLQKEVDRLAGELHEAAHTLTLARKKYARTLQKLVTSVLHTLAMDKATFTIDISPLDGAATSGSTEHFSEYGADSVTFLLAANNGSIPQPISKAASGGELSRVMLALEVVLAQKDYGRTLIFDEVDSGIGGSTALEIGRCLSRLSRTHQVFAVTHLPQVAAFADSHLTVTKDNSTQVAVTTVTHLDDDERILELSRMLAGIGDTETGKAHAKELWETAKKLKTAD</sequence>
<keyword evidence="6" id="KW-0067">ATP-binding</keyword>
<keyword evidence="7 9" id="KW-0234">DNA repair</keyword>
<dbReference type="RefSeq" id="WP_303678620.1">
    <property type="nucleotide sequence ID" value="NZ_JBHWSZ010000004.1"/>
</dbReference>
<dbReference type="GO" id="GO:0009432">
    <property type="term" value="P:SOS response"/>
    <property type="evidence" value="ECO:0007669"/>
    <property type="project" value="TreeGrafter"/>
</dbReference>
<comment type="caution">
    <text evidence="12">The sequence shown here is derived from an EMBL/GenBank/DDBJ whole genome shotgun (WGS) entry which is preliminary data.</text>
</comment>
<name>A0A2W5KLB8_9ACTN</name>
<comment type="similarity">
    <text evidence="2 9">Belongs to the RecN family.</text>
</comment>
<dbReference type="PANTHER" id="PTHR11059:SF0">
    <property type="entry name" value="DNA REPAIR PROTEIN RECN"/>
    <property type="match status" value="1"/>
</dbReference>
<dbReference type="GO" id="GO:0006281">
    <property type="term" value="P:DNA repair"/>
    <property type="evidence" value="ECO:0007669"/>
    <property type="project" value="UniProtKB-KW"/>
</dbReference>
<dbReference type="GO" id="GO:0043590">
    <property type="term" value="C:bacterial nucleoid"/>
    <property type="evidence" value="ECO:0007669"/>
    <property type="project" value="TreeGrafter"/>
</dbReference>
<evidence type="ECO:0000256" key="8">
    <source>
        <dbReference type="ARBA" id="ARBA00033408"/>
    </source>
</evidence>
<reference evidence="12 13" key="1">
    <citation type="submission" date="2017-08" db="EMBL/GenBank/DDBJ databases">
        <title>Infants hospitalized years apart are colonized by the same room-sourced microbial strains.</title>
        <authorList>
            <person name="Brooks B."/>
            <person name="Olm M.R."/>
            <person name="Firek B.A."/>
            <person name="Baker R."/>
            <person name="Thomas B.C."/>
            <person name="Morowitz M.J."/>
            <person name="Banfield J.F."/>
        </authorList>
    </citation>
    <scope>NUCLEOTIDE SEQUENCE [LARGE SCALE GENOMIC DNA]</scope>
    <source>
        <strain evidence="12">S2_006_000_R1_57</strain>
    </source>
</reference>
<dbReference type="Pfam" id="PF02463">
    <property type="entry name" value="SMC_N"/>
    <property type="match status" value="1"/>
</dbReference>
<comment type="function">
    <text evidence="1 9">May be involved in recombinational repair of damaged DNA.</text>
</comment>
<dbReference type="GO" id="GO:0006310">
    <property type="term" value="P:DNA recombination"/>
    <property type="evidence" value="ECO:0007669"/>
    <property type="project" value="InterPro"/>
</dbReference>
<dbReference type="NCBIfam" id="TIGR00634">
    <property type="entry name" value="recN"/>
    <property type="match status" value="1"/>
</dbReference>
<dbReference type="InterPro" id="IPR004604">
    <property type="entry name" value="DNA_recomb/repair_RecN"/>
</dbReference>
<evidence type="ECO:0000256" key="10">
    <source>
        <dbReference type="SAM" id="Coils"/>
    </source>
</evidence>
<dbReference type="CDD" id="cd03241">
    <property type="entry name" value="ABC_RecN"/>
    <property type="match status" value="1"/>
</dbReference>
<dbReference type="Proteomes" id="UP000248606">
    <property type="component" value="Unassembled WGS sequence"/>
</dbReference>
<evidence type="ECO:0000256" key="5">
    <source>
        <dbReference type="ARBA" id="ARBA00022763"/>
    </source>
</evidence>
<keyword evidence="5 9" id="KW-0227">DNA damage</keyword>
<evidence type="ECO:0000313" key="12">
    <source>
        <dbReference type="EMBL" id="PZP90009.1"/>
    </source>
</evidence>
<evidence type="ECO:0000256" key="2">
    <source>
        <dbReference type="ARBA" id="ARBA00009441"/>
    </source>
</evidence>
<dbReference type="SUPFAM" id="SSF52540">
    <property type="entry name" value="P-loop containing nucleoside triphosphate hydrolases"/>
    <property type="match status" value="1"/>
</dbReference>
<accession>A0A2W5KLB8</accession>
<evidence type="ECO:0000256" key="9">
    <source>
        <dbReference type="PIRNR" id="PIRNR003128"/>
    </source>
</evidence>
<evidence type="ECO:0000256" key="3">
    <source>
        <dbReference type="ARBA" id="ARBA00021315"/>
    </source>
</evidence>
<dbReference type="InterPro" id="IPR003395">
    <property type="entry name" value="RecF/RecN/SMC_N"/>
</dbReference>
<evidence type="ECO:0000256" key="4">
    <source>
        <dbReference type="ARBA" id="ARBA00022741"/>
    </source>
</evidence>
<evidence type="ECO:0000256" key="6">
    <source>
        <dbReference type="ARBA" id="ARBA00022840"/>
    </source>
</evidence>
<dbReference type="EMBL" id="QFOZ01000001">
    <property type="protein sequence ID" value="PZP90009.1"/>
    <property type="molecule type" value="Genomic_DNA"/>
</dbReference>
<keyword evidence="10" id="KW-0175">Coiled coil</keyword>
<dbReference type="InterPro" id="IPR027417">
    <property type="entry name" value="P-loop_NTPase"/>
</dbReference>
<feature type="domain" description="RecF/RecN/SMC N-terminal" evidence="11">
    <location>
        <begin position="2"/>
        <end position="543"/>
    </location>
</feature>